<dbReference type="AlphaFoldDB" id="A0A9N7TX94"/>
<gene>
    <name evidence="2" type="ORF">PLEPLA_LOCUS7640</name>
</gene>
<feature type="compositionally biased region" description="Gly residues" evidence="1">
    <location>
        <begin position="64"/>
        <end position="75"/>
    </location>
</feature>
<evidence type="ECO:0000256" key="1">
    <source>
        <dbReference type="SAM" id="MobiDB-lite"/>
    </source>
</evidence>
<evidence type="ECO:0000313" key="3">
    <source>
        <dbReference type="Proteomes" id="UP001153269"/>
    </source>
</evidence>
<organism evidence="2 3">
    <name type="scientific">Pleuronectes platessa</name>
    <name type="common">European plaice</name>
    <dbReference type="NCBI Taxonomy" id="8262"/>
    <lineage>
        <taxon>Eukaryota</taxon>
        <taxon>Metazoa</taxon>
        <taxon>Chordata</taxon>
        <taxon>Craniata</taxon>
        <taxon>Vertebrata</taxon>
        <taxon>Euteleostomi</taxon>
        <taxon>Actinopterygii</taxon>
        <taxon>Neopterygii</taxon>
        <taxon>Teleostei</taxon>
        <taxon>Neoteleostei</taxon>
        <taxon>Acanthomorphata</taxon>
        <taxon>Carangaria</taxon>
        <taxon>Pleuronectiformes</taxon>
        <taxon>Pleuronectoidei</taxon>
        <taxon>Pleuronectidae</taxon>
        <taxon>Pleuronectes</taxon>
    </lineage>
</organism>
<keyword evidence="3" id="KW-1185">Reference proteome</keyword>
<comment type="caution">
    <text evidence="2">The sequence shown here is derived from an EMBL/GenBank/DDBJ whole genome shotgun (WGS) entry which is preliminary data.</text>
</comment>
<reference evidence="2" key="1">
    <citation type="submission" date="2020-03" db="EMBL/GenBank/DDBJ databases">
        <authorList>
            <person name="Weist P."/>
        </authorList>
    </citation>
    <scope>NUCLEOTIDE SEQUENCE</scope>
</reference>
<accession>A0A9N7TX94</accession>
<evidence type="ECO:0000313" key="2">
    <source>
        <dbReference type="EMBL" id="CAB1419789.1"/>
    </source>
</evidence>
<sequence length="113" mass="11615">MSRGEARRGRSTLEKAVLSVCVRQNGEAYIGLHGYTGGGAILLLGRGAVSVAGAECGDRLEGTGWRGPGTAVGGGDSRHMSVPSRGSLQLRRPLGEPSVRARGPLRRCTSAGS</sequence>
<name>A0A9N7TX94_PLEPL</name>
<protein>
    <submittedName>
        <fullName evidence="2">Uncharacterized protein</fullName>
    </submittedName>
</protein>
<dbReference type="Proteomes" id="UP001153269">
    <property type="component" value="Unassembled WGS sequence"/>
</dbReference>
<feature type="region of interest" description="Disordered" evidence="1">
    <location>
        <begin position="62"/>
        <end position="113"/>
    </location>
</feature>
<proteinExistence type="predicted"/>
<dbReference type="EMBL" id="CADEAL010000411">
    <property type="protein sequence ID" value="CAB1419789.1"/>
    <property type="molecule type" value="Genomic_DNA"/>
</dbReference>